<evidence type="ECO:0000313" key="4">
    <source>
        <dbReference type="Proteomes" id="UP000197446"/>
    </source>
</evidence>
<dbReference type="InterPro" id="IPR036282">
    <property type="entry name" value="Glutathione-S-Trfase_C_sf"/>
</dbReference>
<dbReference type="SFLD" id="SFLDG00358">
    <property type="entry name" value="Main_(cytGST)"/>
    <property type="match status" value="1"/>
</dbReference>
<protein>
    <submittedName>
        <fullName evidence="3">Glutathione S-transferase</fullName>
    </submittedName>
</protein>
<dbReference type="PROSITE" id="PS50404">
    <property type="entry name" value="GST_NTER"/>
    <property type="match status" value="1"/>
</dbReference>
<dbReference type="OrthoDB" id="9782992at2"/>
<dbReference type="Pfam" id="PF13410">
    <property type="entry name" value="GST_C_2"/>
    <property type="match status" value="1"/>
</dbReference>
<dbReference type="Gene3D" id="1.20.1050.10">
    <property type="match status" value="1"/>
</dbReference>
<feature type="domain" description="GST C-terminal" evidence="2">
    <location>
        <begin position="87"/>
        <end position="213"/>
    </location>
</feature>
<dbReference type="RefSeq" id="WP_088481522.1">
    <property type="nucleotide sequence ID" value="NZ_NISI01000001.1"/>
</dbReference>
<accession>A0A254NBH0</accession>
<dbReference type="EMBL" id="NISI01000001">
    <property type="protein sequence ID" value="OWR05311.1"/>
    <property type="molecule type" value="Genomic_DNA"/>
</dbReference>
<organism evidence="3 4">
    <name type="scientific">Roseateles puraquae</name>
    <dbReference type="NCBI Taxonomy" id="431059"/>
    <lineage>
        <taxon>Bacteria</taxon>
        <taxon>Pseudomonadati</taxon>
        <taxon>Pseudomonadota</taxon>
        <taxon>Betaproteobacteria</taxon>
        <taxon>Burkholderiales</taxon>
        <taxon>Sphaerotilaceae</taxon>
        <taxon>Roseateles</taxon>
    </lineage>
</organism>
<dbReference type="Pfam" id="PF13409">
    <property type="entry name" value="GST_N_2"/>
    <property type="match status" value="1"/>
</dbReference>
<dbReference type="SUPFAM" id="SSF52833">
    <property type="entry name" value="Thioredoxin-like"/>
    <property type="match status" value="1"/>
</dbReference>
<reference evidence="3 4" key="1">
    <citation type="journal article" date="2007" name="Int. J. Syst. Evol. Microbiol.">
        <title>Description of Pelomonas aquatica sp. nov. and Pelomonas puraquae sp. nov., isolated from industrial and haemodialysis water.</title>
        <authorList>
            <person name="Gomila M."/>
            <person name="Bowien B."/>
            <person name="Falsen E."/>
            <person name="Moore E.R."/>
            <person name="Lalucat J."/>
        </authorList>
    </citation>
    <scope>NUCLEOTIDE SEQUENCE [LARGE SCALE GENOMIC DNA]</scope>
    <source>
        <strain evidence="3 4">CCUG 52769</strain>
    </source>
</reference>
<sequence length="224" mass="25460">MALTLHYHPLSSHCWKLLIALAELGTPYEAQMVNLGDPAARTAFAGLWPTAKIPLLVDGDRVVPETAIQMEYLDHHHPGTTRLLPADFDRQLQVRLWDRLFDQYVMDPMQRYIGQMLRSAETRDALALAAHEQALGQAYDLIEGRRSDATWATGESFTMADCSAAPALFYASVIRPFSATHPRLAAYYERLLARPSVWAAIVQARPWFQYYPLRERLDARFLSD</sequence>
<dbReference type="Gene3D" id="3.40.30.10">
    <property type="entry name" value="Glutaredoxin"/>
    <property type="match status" value="1"/>
</dbReference>
<comment type="caution">
    <text evidence="3">The sequence shown here is derived from an EMBL/GenBank/DDBJ whole genome shotgun (WGS) entry which is preliminary data.</text>
</comment>
<evidence type="ECO:0000313" key="3">
    <source>
        <dbReference type="EMBL" id="OWR05311.1"/>
    </source>
</evidence>
<dbReference type="Proteomes" id="UP000197446">
    <property type="component" value="Unassembled WGS sequence"/>
</dbReference>
<dbReference type="AlphaFoldDB" id="A0A254NBH0"/>
<feature type="domain" description="GST N-terminal" evidence="1">
    <location>
        <begin position="1"/>
        <end position="81"/>
    </location>
</feature>
<dbReference type="PANTHER" id="PTHR44051">
    <property type="entry name" value="GLUTATHIONE S-TRANSFERASE-RELATED"/>
    <property type="match status" value="1"/>
</dbReference>
<dbReference type="CDD" id="cd00299">
    <property type="entry name" value="GST_C_family"/>
    <property type="match status" value="1"/>
</dbReference>
<evidence type="ECO:0000259" key="1">
    <source>
        <dbReference type="PROSITE" id="PS50404"/>
    </source>
</evidence>
<proteinExistence type="predicted"/>
<dbReference type="InterPro" id="IPR004045">
    <property type="entry name" value="Glutathione_S-Trfase_N"/>
</dbReference>
<evidence type="ECO:0000259" key="2">
    <source>
        <dbReference type="PROSITE" id="PS50405"/>
    </source>
</evidence>
<dbReference type="InterPro" id="IPR010987">
    <property type="entry name" value="Glutathione-S-Trfase_C-like"/>
</dbReference>
<dbReference type="SFLD" id="SFLDS00019">
    <property type="entry name" value="Glutathione_Transferase_(cytos"/>
    <property type="match status" value="1"/>
</dbReference>
<dbReference type="CDD" id="cd00570">
    <property type="entry name" value="GST_N_family"/>
    <property type="match status" value="1"/>
</dbReference>
<keyword evidence="3" id="KW-0808">Transferase</keyword>
<keyword evidence="4" id="KW-1185">Reference proteome</keyword>
<gene>
    <name evidence="3" type="ORF">CDO81_02280</name>
</gene>
<dbReference type="PANTHER" id="PTHR44051:SF8">
    <property type="entry name" value="GLUTATHIONE S-TRANSFERASE GSTA"/>
    <property type="match status" value="1"/>
</dbReference>
<dbReference type="PROSITE" id="PS50405">
    <property type="entry name" value="GST_CTER"/>
    <property type="match status" value="1"/>
</dbReference>
<dbReference type="GO" id="GO:0016740">
    <property type="term" value="F:transferase activity"/>
    <property type="evidence" value="ECO:0007669"/>
    <property type="project" value="UniProtKB-KW"/>
</dbReference>
<name>A0A254NBH0_9BURK</name>
<dbReference type="InterPro" id="IPR040079">
    <property type="entry name" value="Glutathione_S-Trfase"/>
</dbReference>
<dbReference type="SUPFAM" id="SSF47616">
    <property type="entry name" value="GST C-terminal domain-like"/>
    <property type="match status" value="1"/>
</dbReference>
<dbReference type="InterPro" id="IPR036249">
    <property type="entry name" value="Thioredoxin-like_sf"/>
</dbReference>